<reference evidence="1 2" key="1">
    <citation type="journal article" date="2019" name="Nat. Ecol. Evol.">
        <title>Megaphylogeny resolves global patterns of mushroom evolution.</title>
        <authorList>
            <person name="Varga T."/>
            <person name="Krizsan K."/>
            <person name="Foldi C."/>
            <person name="Dima B."/>
            <person name="Sanchez-Garcia M."/>
            <person name="Sanchez-Ramirez S."/>
            <person name="Szollosi G.J."/>
            <person name="Szarkandi J.G."/>
            <person name="Papp V."/>
            <person name="Albert L."/>
            <person name="Andreopoulos W."/>
            <person name="Angelini C."/>
            <person name="Antonin V."/>
            <person name="Barry K.W."/>
            <person name="Bougher N.L."/>
            <person name="Buchanan P."/>
            <person name="Buyck B."/>
            <person name="Bense V."/>
            <person name="Catcheside P."/>
            <person name="Chovatia M."/>
            <person name="Cooper J."/>
            <person name="Damon W."/>
            <person name="Desjardin D."/>
            <person name="Finy P."/>
            <person name="Geml J."/>
            <person name="Haridas S."/>
            <person name="Hughes K."/>
            <person name="Justo A."/>
            <person name="Karasinski D."/>
            <person name="Kautmanova I."/>
            <person name="Kiss B."/>
            <person name="Kocsube S."/>
            <person name="Kotiranta H."/>
            <person name="LaButti K.M."/>
            <person name="Lechner B.E."/>
            <person name="Liimatainen K."/>
            <person name="Lipzen A."/>
            <person name="Lukacs Z."/>
            <person name="Mihaltcheva S."/>
            <person name="Morgado L.N."/>
            <person name="Niskanen T."/>
            <person name="Noordeloos M.E."/>
            <person name="Ohm R.A."/>
            <person name="Ortiz-Santana B."/>
            <person name="Ovrebo C."/>
            <person name="Racz N."/>
            <person name="Riley R."/>
            <person name="Savchenko A."/>
            <person name="Shiryaev A."/>
            <person name="Soop K."/>
            <person name="Spirin V."/>
            <person name="Szebenyi C."/>
            <person name="Tomsovsky M."/>
            <person name="Tulloss R.E."/>
            <person name="Uehling J."/>
            <person name="Grigoriev I.V."/>
            <person name="Vagvolgyi C."/>
            <person name="Papp T."/>
            <person name="Martin F.M."/>
            <person name="Miettinen O."/>
            <person name="Hibbett D.S."/>
            <person name="Nagy L.G."/>
        </authorList>
    </citation>
    <scope>NUCLEOTIDE SEQUENCE [LARGE SCALE GENOMIC DNA]</scope>
    <source>
        <strain evidence="1 2">NL-1719</strain>
    </source>
</reference>
<accession>A0ACD3A0H1</accession>
<protein>
    <submittedName>
        <fullName evidence="1">Uncharacterized protein</fullName>
    </submittedName>
</protein>
<proteinExistence type="predicted"/>
<evidence type="ECO:0000313" key="2">
    <source>
        <dbReference type="Proteomes" id="UP000308600"/>
    </source>
</evidence>
<name>A0ACD3A0H1_9AGAR</name>
<dbReference type="Proteomes" id="UP000308600">
    <property type="component" value="Unassembled WGS sequence"/>
</dbReference>
<organism evidence="1 2">
    <name type="scientific">Pluteus cervinus</name>
    <dbReference type="NCBI Taxonomy" id="181527"/>
    <lineage>
        <taxon>Eukaryota</taxon>
        <taxon>Fungi</taxon>
        <taxon>Dikarya</taxon>
        <taxon>Basidiomycota</taxon>
        <taxon>Agaricomycotina</taxon>
        <taxon>Agaricomycetes</taxon>
        <taxon>Agaricomycetidae</taxon>
        <taxon>Agaricales</taxon>
        <taxon>Pluteineae</taxon>
        <taxon>Pluteaceae</taxon>
        <taxon>Pluteus</taxon>
    </lineage>
</organism>
<sequence>MDFNDNAKFVAHNPTISNVINHAPTASYLRLIYNAPIIMYNLANLGLNTMAPQVDKREMLVQVRQKLAALGYLENHKEASGRTDKETGGWFLEIKDFQDWCNAIGEVKAILAVGDPGVGKTCLVSLIIEHLQRTYGHTAVAYFYLHSQEADAQTPTKIVSTLLKQVLSTYSSLPDFAIRLYDQLDQGTPQLEVLVTTLLNLLQDKQTTTFIVLDVLDECKESYQQDFIHFLRQLLQAKVQLFATCRPSSADIGDLFNIGNGMDNRYLHR</sequence>
<dbReference type="EMBL" id="ML209050">
    <property type="protein sequence ID" value="TFK59200.1"/>
    <property type="molecule type" value="Genomic_DNA"/>
</dbReference>
<keyword evidence="2" id="KW-1185">Reference proteome</keyword>
<evidence type="ECO:0000313" key="1">
    <source>
        <dbReference type="EMBL" id="TFK59200.1"/>
    </source>
</evidence>
<gene>
    <name evidence="1" type="ORF">BDN72DRAFT_906076</name>
</gene>